<evidence type="ECO:0000256" key="1">
    <source>
        <dbReference type="SAM" id="SignalP"/>
    </source>
</evidence>
<sequence>MLPSTLNMLVCLSSWWVVTPSWASSGITEMLRWTCSKVPIHSTVFVATLSTGRIMRATVENRNSPGYWEALLVLGTKPISKVGGTLLRPCAFMVRRVVTRDGALSSST</sequence>
<evidence type="ECO:0000313" key="2">
    <source>
        <dbReference type="EMBL" id="MXU89511.1"/>
    </source>
</evidence>
<reference evidence="2" key="1">
    <citation type="submission" date="2019-12" db="EMBL/GenBank/DDBJ databases">
        <title>An insight into the sialome of adult female Ixodes ricinus ticks feeding for 6 days.</title>
        <authorList>
            <person name="Perner J."/>
            <person name="Ribeiro J.M.C."/>
        </authorList>
    </citation>
    <scope>NUCLEOTIDE SEQUENCE</scope>
    <source>
        <strain evidence="2">Semi-engorged</strain>
        <tissue evidence="2">Salivary glands</tissue>
    </source>
</reference>
<organism evidence="2">
    <name type="scientific">Ixodes ricinus</name>
    <name type="common">Common tick</name>
    <name type="synonym">Acarus ricinus</name>
    <dbReference type="NCBI Taxonomy" id="34613"/>
    <lineage>
        <taxon>Eukaryota</taxon>
        <taxon>Metazoa</taxon>
        <taxon>Ecdysozoa</taxon>
        <taxon>Arthropoda</taxon>
        <taxon>Chelicerata</taxon>
        <taxon>Arachnida</taxon>
        <taxon>Acari</taxon>
        <taxon>Parasitiformes</taxon>
        <taxon>Ixodida</taxon>
        <taxon>Ixodoidea</taxon>
        <taxon>Ixodidae</taxon>
        <taxon>Ixodinae</taxon>
        <taxon>Ixodes</taxon>
    </lineage>
</organism>
<feature type="chain" id="PRO_5025539939" evidence="1">
    <location>
        <begin position="24"/>
        <end position="108"/>
    </location>
</feature>
<proteinExistence type="predicted"/>
<keyword evidence="1" id="KW-0732">Signal</keyword>
<dbReference type="AlphaFoldDB" id="A0A6B0UEG6"/>
<feature type="signal peptide" evidence="1">
    <location>
        <begin position="1"/>
        <end position="23"/>
    </location>
</feature>
<dbReference type="EMBL" id="GIFC01007428">
    <property type="protein sequence ID" value="MXU89511.1"/>
    <property type="molecule type" value="Transcribed_RNA"/>
</dbReference>
<name>A0A6B0UEG6_IXORI</name>
<protein>
    <submittedName>
        <fullName evidence="2">Putative secreted protein</fullName>
    </submittedName>
</protein>
<accession>A0A6B0UEG6</accession>